<keyword evidence="12" id="KW-0966">Cell projection</keyword>
<name>D7FPD1_ECTSI</name>
<dbReference type="GO" id="GO:0005634">
    <property type="term" value="C:nucleus"/>
    <property type="evidence" value="ECO:0007669"/>
    <property type="project" value="UniProtKB-SubCell"/>
</dbReference>
<keyword evidence="7" id="KW-0963">Cytoplasm</keyword>
<keyword evidence="9" id="KW-0496">Mitochondrion</keyword>
<sequence length="235" mass="25985">MGELDLNQEYSIIGGEMDEIGEEEETFASNEGSEEDQRFDSIVGALEEAVMDPAFASLQQVFVDEWCGAYIPQQLLREFEDVEENRLIYTDLFRQYTRLVERHLDGWLRQRIRGFEMETFMKMVAERQGEVVDDVSDILMAVGDFAEFKGMMVAHRKGRDNGLVVTSSSVGEEEAKTGWHQHAGRGGVVDPSAGPTASAEGGSARQTCTVAGVGETAGIRRGTPDAFNTAAESKW</sequence>
<organism evidence="15 16">
    <name type="scientific">Ectocarpus siliculosus</name>
    <name type="common">Brown alga</name>
    <name type="synonym">Conferva siliculosa</name>
    <dbReference type="NCBI Taxonomy" id="2880"/>
    <lineage>
        <taxon>Eukaryota</taxon>
        <taxon>Sar</taxon>
        <taxon>Stramenopiles</taxon>
        <taxon>Ochrophyta</taxon>
        <taxon>PX clade</taxon>
        <taxon>Phaeophyceae</taxon>
        <taxon>Ectocarpales</taxon>
        <taxon>Ectocarpaceae</taxon>
        <taxon>Ectocarpus</taxon>
    </lineage>
</organism>
<dbReference type="InterPro" id="IPR042541">
    <property type="entry name" value="BART_sf"/>
</dbReference>
<evidence type="ECO:0000313" key="15">
    <source>
        <dbReference type="EMBL" id="CBJ30390.1"/>
    </source>
</evidence>
<evidence type="ECO:0000256" key="7">
    <source>
        <dbReference type="ARBA" id="ARBA00022490"/>
    </source>
</evidence>
<dbReference type="InterPro" id="IPR038849">
    <property type="entry name" value="ARL2BP"/>
</dbReference>
<gene>
    <name evidence="15" type="ORF">Esi_0188_0056</name>
</gene>
<dbReference type="EMBL" id="FN648347">
    <property type="protein sequence ID" value="CBJ30390.1"/>
    <property type="molecule type" value="Genomic_DNA"/>
</dbReference>
<evidence type="ECO:0000313" key="16">
    <source>
        <dbReference type="Proteomes" id="UP000002630"/>
    </source>
</evidence>
<evidence type="ECO:0000256" key="10">
    <source>
        <dbReference type="ARBA" id="ARBA00023212"/>
    </source>
</evidence>
<keyword evidence="11" id="KW-0539">Nucleus</keyword>
<feature type="region of interest" description="Disordered" evidence="13">
    <location>
        <begin position="176"/>
        <end position="206"/>
    </location>
</feature>
<reference evidence="15 16" key="1">
    <citation type="journal article" date="2010" name="Nature">
        <title>The Ectocarpus genome and the independent evolution of multicellularity in brown algae.</title>
        <authorList>
            <person name="Cock J.M."/>
            <person name="Sterck L."/>
            <person name="Rouze P."/>
            <person name="Scornet D."/>
            <person name="Allen A.E."/>
            <person name="Amoutzias G."/>
            <person name="Anthouard V."/>
            <person name="Artiguenave F."/>
            <person name="Aury J.M."/>
            <person name="Badger J.H."/>
            <person name="Beszteri B."/>
            <person name="Billiau K."/>
            <person name="Bonnet E."/>
            <person name="Bothwell J.H."/>
            <person name="Bowler C."/>
            <person name="Boyen C."/>
            <person name="Brownlee C."/>
            <person name="Carrano C.J."/>
            <person name="Charrier B."/>
            <person name="Cho G.Y."/>
            <person name="Coelho S.M."/>
            <person name="Collen J."/>
            <person name="Corre E."/>
            <person name="Da Silva C."/>
            <person name="Delage L."/>
            <person name="Delaroque N."/>
            <person name="Dittami S.M."/>
            <person name="Doulbeau S."/>
            <person name="Elias M."/>
            <person name="Farnham G."/>
            <person name="Gachon C.M."/>
            <person name="Gschloessl B."/>
            <person name="Heesch S."/>
            <person name="Jabbari K."/>
            <person name="Jubin C."/>
            <person name="Kawai H."/>
            <person name="Kimura K."/>
            <person name="Kloareg B."/>
            <person name="Kupper F.C."/>
            <person name="Lang D."/>
            <person name="Le Bail A."/>
            <person name="Leblanc C."/>
            <person name="Lerouge P."/>
            <person name="Lohr M."/>
            <person name="Lopez P.J."/>
            <person name="Martens C."/>
            <person name="Maumus F."/>
            <person name="Michel G."/>
            <person name="Miranda-Saavedra D."/>
            <person name="Morales J."/>
            <person name="Moreau H."/>
            <person name="Motomura T."/>
            <person name="Nagasato C."/>
            <person name="Napoli C.A."/>
            <person name="Nelson D.R."/>
            <person name="Nyvall-Collen P."/>
            <person name="Peters A.F."/>
            <person name="Pommier C."/>
            <person name="Potin P."/>
            <person name="Poulain J."/>
            <person name="Quesneville H."/>
            <person name="Read B."/>
            <person name="Rensing S.A."/>
            <person name="Ritter A."/>
            <person name="Rousvoal S."/>
            <person name="Samanta M."/>
            <person name="Samson G."/>
            <person name="Schroeder D.C."/>
            <person name="Segurens B."/>
            <person name="Strittmatter M."/>
            <person name="Tonon T."/>
            <person name="Tregear J.W."/>
            <person name="Valentin K."/>
            <person name="von Dassow P."/>
            <person name="Yamagishi T."/>
            <person name="Van de Peer Y."/>
            <person name="Wincker P."/>
        </authorList>
    </citation>
    <scope>NUCLEOTIDE SEQUENCE [LARGE SCALE GENOMIC DNA]</scope>
    <source>
        <strain evidence="16">Ec32 / CCAP1310/4</strain>
    </source>
</reference>
<dbReference type="GO" id="GO:0005758">
    <property type="term" value="C:mitochondrial intermembrane space"/>
    <property type="evidence" value="ECO:0007669"/>
    <property type="project" value="UniProtKB-SubCell"/>
</dbReference>
<comment type="subcellular location">
    <subcellularLocation>
        <location evidence="1">Cytoplasm</location>
        <location evidence="1">Cytoskeleton</location>
        <location evidence="1">Cilium basal body</location>
    </subcellularLocation>
    <subcellularLocation>
        <location evidence="3">Cytoplasm</location>
        <location evidence="3">Cytoskeleton</location>
        <location evidence="3">Microtubule organizing center</location>
        <location evidence="3">Centrosome</location>
    </subcellularLocation>
    <subcellularLocation>
        <location evidence="4">Mitochondrion intermembrane space</location>
    </subcellularLocation>
    <subcellularLocation>
        <location evidence="2">Nucleus</location>
    </subcellularLocation>
</comment>
<comment type="similarity">
    <text evidence="5">Belongs to the ARL2BP family.</text>
</comment>
<evidence type="ECO:0000256" key="6">
    <source>
        <dbReference type="ARBA" id="ARBA00014849"/>
    </source>
</evidence>
<dbReference type="OrthoDB" id="302784at2759"/>
<accession>D7FPD1</accession>
<evidence type="ECO:0000259" key="14">
    <source>
        <dbReference type="Pfam" id="PF11527"/>
    </source>
</evidence>
<dbReference type="Proteomes" id="UP000002630">
    <property type="component" value="Linkage Group LG10"/>
</dbReference>
<dbReference type="InterPro" id="IPR023379">
    <property type="entry name" value="BART_dom"/>
</dbReference>
<dbReference type="PANTHER" id="PTHR15487:SF4">
    <property type="entry name" value="ADP-RIBOSYLATION FACTOR-LIKE PROTEIN 2-BINDING PROTEIN"/>
    <property type="match status" value="1"/>
</dbReference>
<dbReference type="Gene3D" id="1.20.1520.10">
    <property type="entry name" value="ADP-ribosylation factor-like 2-binding protein, domain"/>
    <property type="match status" value="1"/>
</dbReference>
<evidence type="ECO:0000256" key="1">
    <source>
        <dbReference type="ARBA" id="ARBA00004120"/>
    </source>
</evidence>
<dbReference type="Pfam" id="PF11527">
    <property type="entry name" value="ARL2_Bind_BART"/>
    <property type="match status" value="1"/>
</dbReference>
<evidence type="ECO:0000256" key="13">
    <source>
        <dbReference type="SAM" id="MobiDB-lite"/>
    </source>
</evidence>
<keyword evidence="8" id="KW-0969">Cilium</keyword>
<dbReference type="EMBL" id="FN649735">
    <property type="protein sequence ID" value="CBJ30390.1"/>
    <property type="molecule type" value="Genomic_DNA"/>
</dbReference>
<proteinExistence type="inferred from homology"/>
<evidence type="ECO:0000256" key="3">
    <source>
        <dbReference type="ARBA" id="ARBA00004300"/>
    </source>
</evidence>
<evidence type="ECO:0000256" key="8">
    <source>
        <dbReference type="ARBA" id="ARBA00023069"/>
    </source>
</evidence>
<evidence type="ECO:0000256" key="5">
    <source>
        <dbReference type="ARBA" id="ARBA00009880"/>
    </source>
</evidence>
<evidence type="ECO:0000256" key="4">
    <source>
        <dbReference type="ARBA" id="ARBA00004569"/>
    </source>
</evidence>
<evidence type="ECO:0000256" key="11">
    <source>
        <dbReference type="ARBA" id="ARBA00023242"/>
    </source>
</evidence>
<protein>
    <recommendedName>
        <fullName evidence="6">ADP-ribosylation factor-like protein 2-binding protein</fullName>
    </recommendedName>
</protein>
<keyword evidence="16" id="KW-1185">Reference proteome</keyword>
<dbReference type="GO" id="GO:0051457">
    <property type="term" value="P:maintenance of protein location in nucleus"/>
    <property type="evidence" value="ECO:0007669"/>
    <property type="project" value="TreeGrafter"/>
</dbReference>
<dbReference type="STRING" id="2880.D7FPD1"/>
<evidence type="ECO:0000256" key="9">
    <source>
        <dbReference type="ARBA" id="ARBA00023128"/>
    </source>
</evidence>
<evidence type="ECO:0000256" key="12">
    <source>
        <dbReference type="ARBA" id="ARBA00023273"/>
    </source>
</evidence>
<evidence type="ECO:0000256" key="2">
    <source>
        <dbReference type="ARBA" id="ARBA00004123"/>
    </source>
</evidence>
<dbReference type="InParanoid" id="D7FPD1"/>
<dbReference type="AlphaFoldDB" id="D7FPD1"/>
<feature type="domain" description="BART" evidence="14">
    <location>
        <begin position="39"/>
        <end position="159"/>
    </location>
</feature>
<dbReference type="GO" id="GO:0005813">
    <property type="term" value="C:centrosome"/>
    <property type="evidence" value="ECO:0007669"/>
    <property type="project" value="UniProtKB-SubCell"/>
</dbReference>
<dbReference type="eggNOG" id="ENOG502RYJD">
    <property type="taxonomic scope" value="Eukaryota"/>
</dbReference>
<dbReference type="PANTHER" id="PTHR15487">
    <property type="entry name" value="ADP-RIBOSYLATION FACTOR-LIKE PROTEIN 2-BINDING PROTEIN"/>
    <property type="match status" value="1"/>
</dbReference>
<keyword evidence="10" id="KW-0206">Cytoskeleton</keyword>